<dbReference type="PRINTS" id="PR00455">
    <property type="entry name" value="HTHTETR"/>
</dbReference>
<organism evidence="7 8">
    <name type="scientific">Cellulomonas fimi</name>
    <dbReference type="NCBI Taxonomy" id="1708"/>
    <lineage>
        <taxon>Bacteria</taxon>
        <taxon>Bacillati</taxon>
        <taxon>Actinomycetota</taxon>
        <taxon>Actinomycetes</taxon>
        <taxon>Micrococcales</taxon>
        <taxon>Cellulomonadaceae</taxon>
        <taxon>Cellulomonas</taxon>
    </lineage>
</organism>
<dbReference type="GO" id="GO:0000976">
    <property type="term" value="F:transcription cis-regulatory region binding"/>
    <property type="evidence" value="ECO:0007669"/>
    <property type="project" value="TreeGrafter"/>
</dbReference>
<dbReference type="PANTHER" id="PTHR30055">
    <property type="entry name" value="HTH-TYPE TRANSCRIPTIONAL REGULATOR RUTR"/>
    <property type="match status" value="1"/>
</dbReference>
<evidence type="ECO:0000256" key="2">
    <source>
        <dbReference type="ARBA" id="ARBA00023125"/>
    </source>
</evidence>
<evidence type="ECO:0000259" key="6">
    <source>
        <dbReference type="PROSITE" id="PS50977"/>
    </source>
</evidence>
<evidence type="ECO:0000313" key="7">
    <source>
        <dbReference type="EMBL" id="NMR19609.1"/>
    </source>
</evidence>
<dbReference type="GO" id="GO:0003700">
    <property type="term" value="F:DNA-binding transcription factor activity"/>
    <property type="evidence" value="ECO:0007669"/>
    <property type="project" value="TreeGrafter"/>
</dbReference>
<gene>
    <name evidence="7" type="ORF">HIR71_05110</name>
</gene>
<dbReference type="AlphaFoldDB" id="A0A7Y0LXG5"/>
<accession>A0A7Y0LXG5</accession>
<proteinExistence type="predicted"/>
<keyword evidence="1" id="KW-0805">Transcription regulation</keyword>
<dbReference type="InterPro" id="IPR009057">
    <property type="entry name" value="Homeodomain-like_sf"/>
</dbReference>
<dbReference type="PANTHER" id="PTHR30055:SF238">
    <property type="entry name" value="MYCOFACTOCIN BIOSYNTHESIS TRANSCRIPTIONAL REGULATOR MFTR-RELATED"/>
    <property type="match status" value="1"/>
</dbReference>
<sequence length="218" mass="23661">MPSTVSVPSARAPGGPDAGAEHPVGLRERQKQARREALIDAAHQLVERHGLDGATVEAICVEAGVSTRTFFNYFESKDDAVLGIEPWSLDPAIAAEFVAGGPTGRIVADLEVVVGHLIAKPMLGRERLAAALRLARDEPRLVVRQMAWLEDYRREIDTLVRRRLGADAPPDRVELLGVLVLVVTRSAFVRWDTAGSAGDARDHVRGVVEDLRALLAEL</sequence>
<dbReference type="InterPro" id="IPR050109">
    <property type="entry name" value="HTH-type_TetR-like_transc_reg"/>
</dbReference>
<dbReference type="RefSeq" id="WP_169323980.1">
    <property type="nucleotide sequence ID" value="NZ_JABCJJ010000005.1"/>
</dbReference>
<dbReference type="Gene3D" id="1.10.357.10">
    <property type="entry name" value="Tetracycline Repressor, domain 2"/>
    <property type="match status" value="1"/>
</dbReference>
<evidence type="ECO:0000256" key="1">
    <source>
        <dbReference type="ARBA" id="ARBA00023015"/>
    </source>
</evidence>
<feature type="domain" description="HTH tetR-type" evidence="6">
    <location>
        <begin position="32"/>
        <end position="92"/>
    </location>
</feature>
<comment type="caution">
    <text evidence="7">The sequence shown here is derived from an EMBL/GenBank/DDBJ whole genome shotgun (WGS) entry which is preliminary data.</text>
</comment>
<dbReference type="SUPFAM" id="SSF46689">
    <property type="entry name" value="Homeodomain-like"/>
    <property type="match status" value="1"/>
</dbReference>
<keyword evidence="8" id="KW-1185">Reference proteome</keyword>
<dbReference type="Proteomes" id="UP000562124">
    <property type="component" value="Unassembled WGS sequence"/>
</dbReference>
<evidence type="ECO:0000256" key="5">
    <source>
        <dbReference type="SAM" id="MobiDB-lite"/>
    </source>
</evidence>
<dbReference type="Pfam" id="PF00440">
    <property type="entry name" value="TetR_N"/>
    <property type="match status" value="1"/>
</dbReference>
<protein>
    <submittedName>
        <fullName evidence="7">TetR/AcrR family transcriptional regulator</fullName>
    </submittedName>
</protein>
<evidence type="ECO:0000313" key="8">
    <source>
        <dbReference type="Proteomes" id="UP000562124"/>
    </source>
</evidence>
<keyword evidence="3" id="KW-0804">Transcription</keyword>
<evidence type="ECO:0000256" key="3">
    <source>
        <dbReference type="ARBA" id="ARBA00023163"/>
    </source>
</evidence>
<keyword evidence="2 4" id="KW-0238">DNA-binding</keyword>
<feature type="region of interest" description="Disordered" evidence="5">
    <location>
        <begin position="1"/>
        <end position="31"/>
    </location>
</feature>
<dbReference type="EMBL" id="JABCJJ010000005">
    <property type="protein sequence ID" value="NMR19609.1"/>
    <property type="molecule type" value="Genomic_DNA"/>
</dbReference>
<dbReference type="InterPro" id="IPR001647">
    <property type="entry name" value="HTH_TetR"/>
</dbReference>
<feature type="DNA-binding region" description="H-T-H motif" evidence="4">
    <location>
        <begin position="55"/>
        <end position="74"/>
    </location>
</feature>
<dbReference type="InterPro" id="IPR023772">
    <property type="entry name" value="DNA-bd_HTH_TetR-type_CS"/>
</dbReference>
<name>A0A7Y0LXG5_CELFI</name>
<reference evidence="7 8" key="1">
    <citation type="submission" date="2020-04" db="EMBL/GenBank/DDBJ databases">
        <title>Sequencing and Assembly of C. fimi.</title>
        <authorList>
            <person name="Ramsey A.R."/>
        </authorList>
    </citation>
    <scope>NUCLEOTIDE SEQUENCE [LARGE SCALE GENOMIC DNA]</scope>
    <source>
        <strain evidence="7 8">SB</strain>
    </source>
</reference>
<dbReference type="PROSITE" id="PS01081">
    <property type="entry name" value="HTH_TETR_1"/>
    <property type="match status" value="1"/>
</dbReference>
<dbReference type="PROSITE" id="PS50977">
    <property type="entry name" value="HTH_TETR_2"/>
    <property type="match status" value="1"/>
</dbReference>
<evidence type="ECO:0000256" key="4">
    <source>
        <dbReference type="PROSITE-ProRule" id="PRU00335"/>
    </source>
</evidence>